<evidence type="ECO:0000256" key="3">
    <source>
        <dbReference type="ARBA" id="ARBA00022792"/>
    </source>
</evidence>
<dbReference type="Proteomes" id="UP000678499">
    <property type="component" value="Unassembled WGS sequence"/>
</dbReference>
<dbReference type="OrthoDB" id="308440at2759"/>
<dbReference type="Gene3D" id="2.10.109.10">
    <property type="entry name" value="Umud Fragment, subunit A"/>
    <property type="match status" value="1"/>
</dbReference>
<dbReference type="AlphaFoldDB" id="A0A7R9BN71"/>
<dbReference type="PANTHER" id="PTHR12383:SF16">
    <property type="entry name" value="MITOCHONDRIAL INNER MEMBRANE PROTEASE SUBUNIT 1"/>
    <property type="match status" value="1"/>
</dbReference>
<sequence>MPFLKKLLKFGWYGCVAHCVFEYCGDFVLCDGPSMEPTIHTNDVVLTEHYTPLWRRPQQGDVVIVRSPRNPNQFICKRVVAVPGEKIPGQLKHLVKFVSSEKVPKGKVWLEGDNKSNSTDSKNYGPVPIGLIRGRAIATIWPPSAVQLLAPDLYAYDTNLKPR</sequence>
<evidence type="ECO:0000256" key="4">
    <source>
        <dbReference type="ARBA" id="ARBA00022801"/>
    </source>
</evidence>
<keyword evidence="12" id="KW-1185">Reference proteome</keyword>
<comment type="similarity">
    <text evidence="7">Belongs to the peptidase S26 family. IMP1 subfamily.</text>
</comment>
<dbReference type="InterPro" id="IPR052064">
    <property type="entry name" value="Mito_IMP1_subunit"/>
</dbReference>
<gene>
    <name evidence="11" type="ORF">NMOB1V02_LOCUS6151</name>
</gene>
<dbReference type="InterPro" id="IPR036286">
    <property type="entry name" value="LexA/Signal_pep-like_sf"/>
</dbReference>
<dbReference type="EC" id="3.4.21.-" evidence="9"/>
<dbReference type="GO" id="GO:0006627">
    <property type="term" value="P:protein processing involved in protein targeting to mitochondrion"/>
    <property type="evidence" value="ECO:0007669"/>
    <property type="project" value="TreeGrafter"/>
</dbReference>
<evidence type="ECO:0000256" key="8">
    <source>
        <dbReference type="PIRSR" id="PIRSR600223-1"/>
    </source>
</evidence>
<evidence type="ECO:0000313" key="12">
    <source>
        <dbReference type="Proteomes" id="UP000678499"/>
    </source>
</evidence>
<keyword evidence="5 9" id="KW-0496">Mitochondrion</keyword>
<keyword evidence="6" id="KW-0472">Membrane</keyword>
<dbReference type="PANTHER" id="PTHR12383">
    <property type="entry name" value="PROTEASE FAMILY S26 MITOCHONDRIAL INNER MEMBRANE PROTEASE-RELATED"/>
    <property type="match status" value="1"/>
</dbReference>
<evidence type="ECO:0000256" key="2">
    <source>
        <dbReference type="ARBA" id="ARBA00011805"/>
    </source>
</evidence>
<dbReference type="GO" id="GO:0004252">
    <property type="term" value="F:serine-type endopeptidase activity"/>
    <property type="evidence" value="ECO:0007669"/>
    <property type="project" value="InterPro"/>
</dbReference>
<evidence type="ECO:0000256" key="9">
    <source>
        <dbReference type="RuleBase" id="RU362041"/>
    </source>
</evidence>
<protein>
    <recommendedName>
        <fullName evidence="9">Mitochondrial inner membrane protease subunit</fullName>
        <ecNumber evidence="9">3.4.21.-</ecNumber>
    </recommendedName>
</protein>
<comment type="subunit">
    <text evidence="2">Heterodimer of 2 subunits, IMMPL1 and IMMPL2.</text>
</comment>
<dbReference type="Pfam" id="PF10502">
    <property type="entry name" value="Peptidase_S26"/>
    <property type="match status" value="2"/>
</dbReference>
<dbReference type="GO" id="GO:0042720">
    <property type="term" value="C:mitochondrial inner membrane peptidase complex"/>
    <property type="evidence" value="ECO:0007669"/>
    <property type="project" value="TreeGrafter"/>
</dbReference>
<reference evidence="11" key="1">
    <citation type="submission" date="2020-11" db="EMBL/GenBank/DDBJ databases">
        <authorList>
            <person name="Tran Van P."/>
        </authorList>
    </citation>
    <scope>NUCLEOTIDE SEQUENCE</scope>
</reference>
<dbReference type="InterPro" id="IPR019533">
    <property type="entry name" value="Peptidase_S26"/>
</dbReference>
<feature type="domain" description="Peptidase S26" evidence="10">
    <location>
        <begin position="16"/>
        <end position="87"/>
    </location>
</feature>
<evidence type="ECO:0000256" key="6">
    <source>
        <dbReference type="ARBA" id="ARBA00023136"/>
    </source>
</evidence>
<dbReference type="EMBL" id="CAJPEX010001232">
    <property type="protein sequence ID" value="CAG0918600.1"/>
    <property type="molecule type" value="Genomic_DNA"/>
</dbReference>
<dbReference type="PRINTS" id="PR00727">
    <property type="entry name" value="LEADERPTASE"/>
</dbReference>
<feature type="active site" evidence="8">
    <location>
        <position position="77"/>
    </location>
</feature>
<evidence type="ECO:0000256" key="1">
    <source>
        <dbReference type="ARBA" id="ARBA00004273"/>
    </source>
</evidence>
<keyword evidence="4 9" id="KW-0378">Hydrolase</keyword>
<dbReference type="CDD" id="cd06530">
    <property type="entry name" value="S26_SPase_I"/>
    <property type="match status" value="1"/>
</dbReference>
<keyword evidence="9" id="KW-0645">Protease</keyword>
<feature type="active site" evidence="8">
    <location>
        <position position="34"/>
    </location>
</feature>
<dbReference type="EMBL" id="OA883269">
    <property type="protein sequence ID" value="CAD7278448.1"/>
    <property type="molecule type" value="Genomic_DNA"/>
</dbReference>
<comment type="subcellular location">
    <subcellularLocation>
        <location evidence="1 9">Mitochondrion inner membrane</location>
    </subcellularLocation>
</comment>
<feature type="domain" description="Peptidase S26" evidence="10">
    <location>
        <begin position="93"/>
        <end position="141"/>
    </location>
</feature>
<evidence type="ECO:0000259" key="10">
    <source>
        <dbReference type="Pfam" id="PF10502"/>
    </source>
</evidence>
<organism evidence="11">
    <name type="scientific">Notodromas monacha</name>
    <dbReference type="NCBI Taxonomy" id="399045"/>
    <lineage>
        <taxon>Eukaryota</taxon>
        <taxon>Metazoa</taxon>
        <taxon>Ecdysozoa</taxon>
        <taxon>Arthropoda</taxon>
        <taxon>Crustacea</taxon>
        <taxon>Oligostraca</taxon>
        <taxon>Ostracoda</taxon>
        <taxon>Podocopa</taxon>
        <taxon>Podocopida</taxon>
        <taxon>Cypridocopina</taxon>
        <taxon>Cypridoidea</taxon>
        <taxon>Cyprididae</taxon>
        <taxon>Notodromas</taxon>
    </lineage>
</organism>
<proteinExistence type="inferred from homology"/>
<accession>A0A7R9BN71</accession>
<dbReference type="GO" id="GO:0006465">
    <property type="term" value="P:signal peptide processing"/>
    <property type="evidence" value="ECO:0007669"/>
    <property type="project" value="InterPro"/>
</dbReference>
<name>A0A7R9BN71_9CRUS</name>
<dbReference type="SUPFAM" id="SSF51306">
    <property type="entry name" value="LexA/Signal peptidase"/>
    <property type="match status" value="1"/>
</dbReference>
<evidence type="ECO:0000256" key="7">
    <source>
        <dbReference type="ARBA" id="ARBA00038445"/>
    </source>
</evidence>
<keyword evidence="3 9" id="KW-0999">Mitochondrion inner membrane</keyword>
<dbReference type="NCBIfam" id="TIGR02227">
    <property type="entry name" value="sigpep_I_bact"/>
    <property type="match status" value="1"/>
</dbReference>
<evidence type="ECO:0000313" key="11">
    <source>
        <dbReference type="EMBL" id="CAD7278448.1"/>
    </source>
</evidence>
<dbReference type="InterPro" id="IPR000223">
    <property type="entry name" value="Pept_S26A_signal_pept_1"/>
</dbReference>
<evidence type="ECO:0000256" key="5">
    <source>
        <dbReference type="ARBA" id="ARBA00023128"/>
    </source>
</evidence>